<dbReference type="SUPFAM" id="SSF46689">
    <property type="entry name" value="Homeodomain-like"/>
    <property type="match status" value="1"/>
</dbReference>
<keyword evidence="1" id="KW-0805">Transcription regulation</keyword>
<evidence type="ECO:0000313" key="5">
    <source>
        <dbReference type="EMBL" id="OQP39137.1"/>
    </source>
</evidence>
<dbReference type="PROSITE" id="PS01124">
    <property type="entry name" value="HTH_ARAC_FAMILY_2"/>
    <property type="match status" value="1"/>
</dbReference>
<comment type="caution">
    <text evidence="5">The sequence shown here is derived from an EMBL/GenBank/DDBJ whole genome shotgun (WGS) entry which is preliminary data.</text>
</comment>
<dbReference type="InterPro" id="IPR018060">
    <property type="entry name" value="HTH_AraC"/>
</dbReference>
<dbReference type="EMBL" id="LWBO01000084">
    <property type="protein sequence ID" value="OQP39137.1"/>
    <property type="molecule type" value="Genomic_DNA"/>
</dbReference>
<dbReference type="Pfam" id="PF22200">
    <property type="entry name" value="ExsA_N"/>
    <property type="match status" value="1"/>
</dbReference>
<sequence length="264" mass="31003">MKYSIIKSCTVGPTISDEQFIPEHFFLYLITGSMLVYDGNREYKIQPGDYGIARRNHLTKYNKNPDNGRFEKIVIFLDQPFLQAFNDEYQFYIDKEKPTDAIITMGKNPLVLNFIQSLTPYFNDQGKIEADFYNIKRKELLLILLKEQPDLKNILFDFGKPEKIDLQAFMNRNYKFNVTLERFAFLTGRSLSAFKREFQQTFNDTPGSWLMEKRLREAHFQITKKGKKPSDIYLDLGFEDLSHFSFAFKKLFGHSPSTLKKDGN</sequence>
<organism evidence="5 6">
    <name type="scientific">Niastella koreensis</name>
    <dbReference type="NCBI Taxonomy" id="354356"/>
    <lineage>
        <taxon>Bacteria</taxon>
        <taxon>Pseudomonadati</taxon>
        <taxon>Bacteroidota</taxon>
        <taxon>Chitinophagia</taxon>
        <taxon>Chitinophagales</taxon>
        <taxon>Chitinophagaceae</taxon>
        <taxon>Niastella</taxon>
    </lineage>
</organism>
<evidence type="ECO:0000256" key="1">
    <source>
        <dbReference type="ARBA" id="ARBA00023015"/>
    </source>
</evidence>
<keyword evidence="2" id="KW-0238">DNA-binding</keyword>
<dbReference type="SMART" id="SM00342">
    <property type="entry name" value="HTH_ARAC"/>
    <property type="match status" value="1"/>
</dbReference>
<keyword evidence="3" id="KW-0804">Transcription</keyword>
<reference evidence="5 6" key="1">
    <citation type="submission" date="2016-04" db="EMBL/GenBank/DDBJ databases">
        <authorList>
            <person name="Chen L."/>
            <person name="Zhuang W."/>
            <person name="Wang G."/>
        </authorList>
    </citation>
    <scope>NUCLEOTIDE SEQUENCE [LARGE SCALE GENOMIC DNA]</scope>
    <source>
        <strain evidence="6">GR20</strain>
    </source>
</reference>
<evidence type="ECO:0000256" key="3">
    <source>
        <dbReference type="ARBA" id="ARBA00023163"/>
    </source>
</evidence>
<dbReference type="SUPFAM" id="SSF51215">
    <property type="entry name" value="Regulatory protein AraC"/>
    <property type="match status" value="1"/>
</dbReference>
<gene>
    <name evidence="5" type="ORF">A4D02_17560</name>
</gene>
<dbReference type="InterPro" id="IPR054015">
    <property type="entry name" value="ExsA-like_N"/>
</dbReference>
<dbReference type="PANTHER" id="PTHR43280:SF2">
    <property type="entry name" value="HTH-TYPE TRANSCRIPTIONAL REGULATOR EXSA"/>
    <property type="match status" value="1"/>
</dbReference>
<dbReference type="PANTHER" id="PTHR43280">
    <property type="entry name" value="ARAC-FAMILY TRANSCRIPTIONAL REGULATOR"/>
    <property type="match status" value="1"/>
</dbReference>
<dbReference type="InterPro" id="IPR009057">
    <property type="entry name" value="Homeodomain-like_sf"/>
</dbReference>
<dbReference type="RefSeq" id="WP_014217096.1">
    <property type="nucleotide sequence ID" value="NZ_LWBO01000084.1"/>
</dbReference>
<proteinExistence type="predicted"/>
<dbReference type="Proteomes" id="UP000192277">
    <property type="component" value="Unassembled WGS sequence"/>
</dbReference>
<evidence type="ECO:0000256" key="2">
    <source>
        <dbReference type="ARBA" id="ARBA00023125"/>
    </source>
</evidence>
<accession>A0ABX3NLS6</accession>
<protein>
    <submittedName>
        <fullName evidence="5">AraC family transcriptional regulator</fullName>
    </submittedName>
</protein>
<dbReference type="InterPro" id="IPR037923">
    <property type="entry name" value="HTH-like"/>
</dbReference>
<evidence type="ECO:0000259" key="4">
    <source>
        <dbReference type="PROSITE" id="PS01124"/>
    </source>
</evidence>
<dbReference type="Gene3D" id="1.10.10.60">
    <property type="entry name" value="Homeodomain-like"/>
    <property type="match status" value="1"/>
</dbReference>
<dbReference type="Pfam" id="PF12833">
    <property type="entry name" value="HTH_18"/>
    <property type="match status" value="1"/>
</dbReference>
<feature type="domain" description="HTH araC/xylS-type" evidence="4">
    <location>
        <begin position="164"/>
        <end position="262"/>
    </location>
</feature>
<keyword evidence="6" id="KW-1185">Reference proteome</keyword>
<name>A0ABX3NLS6_9BACT</name>
<evidence type="ECO:0000313" key="6">
    <source>
        <dbReference type="Proteomes" id="UP000192277"/>
    </source>
</evidence>